<accession>A0A369QAI7</accession>
<feature type="compositionally biased region" description="Basic residues" evidence="1">
    <location>
        <begin position="557"/>
        <end position="566"/>
    </location>
</feature>
<evidence type="ECO:0000313" key="3">
    <source>
        <dbReference type="Proteomes" id="UP000253727"/>
    </source>
</evidence>
<evidence type="ECO:0000313" key="2">
    <source>
        <dbReference type="EMBL" id="RDC61350.1"/>
    </source>
</evidence>
<protein>
    <submittedName>
        <fullName evidence="2">Uncharacterized protein</fullName>
    </submittedName>
</protein>
<evidence type="ECO:0000256" key="1">
    <source>
        <dbReference type="SAM" id="MobiDB-lite"/>
    </source>
</evidence>
<gene>
    <name evidence="2" type="ORF">HME9302_02572</name>
</gene>
<comment type="caution">
    <text evidence="2">The sequence shown here is derived from an EMBL/GenBank/DDBJ whole genome shotgun (WGS) entry which is preliminary data.</text>
</comment>
<reference evidence="2 3" key="1">
    <citation type="submission" date="2018-04" db="EMBL/GenBank/DDBJ databases">
        <title>Altererythrobacter sp. HME9302 genome sequencing and assembly.</title>
        <authorList>
            <person name="Kang H."/>
            <person name="Kim H."/>
            <person name="Joh K."/>
        </authorList>
    </citation>
    <scope>NUCLEOTIDE SEQUENCE [LARGE SCALE GENOMIC DNA]</scope>
    <source>
        <strain evidence="2 3">HME9302</strain>
    </source>
</reference>
<keyword evidence="3" id="KW-1185">Reference proteome</keyword>
<proteinExistence type="predicted"/>
<sequence length="578" mass="64788">MTDYSLMTDIVSATKWITKSIYNGSRDPHGAKLMKDGADDLQFVKIGPKRPFGLRDQFYPYHPAVLAMRGKLHAMGIRTNTDAVPMPEDRHQIRAYLSARFVFLFDCAFEQVMSVQSVQTKKVQKAFQHIAGWDFDIVVAAFEAAWDNPRHGGAGRPAFERLWMRDLRGWKNLYPAASKKQFVSNDGVDAFMRRMKLPNASPSDAIQYIAEDLFELERGYDCLEGFGCHRQQLKQLKRSQRVRLYASVSPHLPLIAKSHPELIKQGDEEHQADLAGETAASLTLAISGLDKDRPLTEPWFLGWNDRGFILHLFSQIGRRKAEQLSRHSDVPEHNILRSRIFRLTINFLAHHNTDRADRYLAKRLNAESHKTAASELASSAKPPLSYFGETTACNDSPQRQSLLDALSCMDVGASYVERLREVEVRRNSDGLSDPKMEPIKRAFFCPDAWTTDILVETLLAEREAYCGPLGLLNDLYASETRKGHLEVSASVAGRLLECMVAPLTLRAFAVKPPVLSAKNVAAEPTDGEYPRAYGASLANNCKKISCRTESGAEKAQKSAHSRKNAKTRTVSKVLLKPG</sequence>
<feature type="region of interest" description="Disordered" evidence="1">
    <location>
        <begin position="552"/>
        <end position="578"/>
    </location>
</feature>
<organism evidence="2 3">
    <name type="scientific">Alteripontixanthobacter maritimus</name>
    <dbReference type="NCBI Taxonomy" id="2161824"/>
    <lineage>
        <taxon>Bacteria</taxon>
        <taxon>Pseudomonadati</taxon>
        <taxon>Pseudomonadota</taxon>
        <taxon>Alphaproteobacteria</taxon>
        <taxon>Sphingomonadales</taxon>
        <taxon>Erythrobacteraceae</taxon>
        <taxon>Alteripontixanthobacter</taxon>
    </lineage>
</organism>
<name>A0A369QAI7_9SPHN</name>
<dbReference type="Proteomes" id="UP000253727">
    <property type="component" value="Unassembled WGS sequence"/>
</dbReference>
<dbReference type="AlphaFoldDB" id="A0A369QAI7"/>
<dbReference type="EMBL" id="QBKA01000002">
    <property type="protein sequence ID" value="RDC61350.1"/>
    <property type="molecule type" value="Genomic_DNA"/>
</dbReference>